<comment type="caution">
    <text evidence="2">The sequence shown here is derived from an EMBL/GenBank/DDBJ whole genome shotgun (WGS) entry which is preliminary data.</text>
</comment>
<protein>
    <recommendedName>
        <fullName evidence="4">Roadblock/LAMTOR2 domain-containing protein</fullName>
    </recommendedName>
</protein>
<dbReference type="EMBL" id="JBJQND010000003">
    <property type="protein sequence ID" value="KAL3882651.1"/>
    <property type="molecule type" value="Genomic_DNA"/>
</dbReference>
<keyword evidence="3" id="KW-1185">Reference proteome</keyword>
<evidence type="ECO:0000313" key="2">
    <source>
        <dbReference type="EMBL" id="KAL3882651.1"/>
    </source>
</evidence>
<dbReference type="EMBL" id="JBJQND010000003">
    <property type="protein sequence ID" value="KAL3882647.1"/>
    <property type="molecule type" value="Genomic_DNA"/>
</dbReference>
<evidence type="ECO:0000313" key="3">
    <source>
        <dbReference type="Proteomes" id="UP001634394"/>
    </source>
</evidence>
<evidence type="ECO:0000313" key="1">
    <source>
        <dbReference type="EMBL" id="KAL3882647.1"/>
    </source>
</evidence>
<accession>A0ABD3X8S0</accession>
<dbReference type="InterPro" id="IPR048278">
    <property type="entry name" value="PFN"/>
</dbReference>
<dbReference type="SUPFAM" id="SSF55770">
    <property type="entry name" value="Profilin (actin-binding protein)"/>
    <property type="match status" value="1"/>
</dbReference>
<reference evidence="2 3" key="1">
    <citation type="submission" date="2024-11" db="EMBL/GenBank/DDBJ databases">
        <title>Chromosome-level genome assembly of the freshwater bivalve Anodonta woodiana.</title>
        <authorList>
            <person name="Chen X."/>
        </authorList>
    </citation>
    <scope>NUCLEOTIDE SEQUENCE [LARGE SCALE GENOMIC DNA]</scope>
    <source>
        <strain evidence="2">MN2024</strain>
        <tissue evidence="2">Gills</tissue>
    </source>
</reference>
<dbReference type="Pfam" id="PF00235">
    <property type="entry name" value="Profilin"/>
    <property type="match status" value="1"/>
</dbReference>
<proteinExistence type="predicted"/>
<gene>
    <name evidence="1" type="ORF">ACJMK2_028969</name>
    <name evidence="2" type="ORF">ACJMK2_028972</name>
</gene>
<organism evidence="2 3">
    <name type="scientific">Sinanodonta woodiana</name>
    <name type="common">Chinese pond mussel</name>
    <name type="synonym">Anodonta woodiana</name>
    <dbReference type="NCBI Taxonomy" id="1069815"/>
    <lineage>
        <taxon>Eukaryota</taxon>
        <taxon>Metazoa</taxon>
        <taxon>Spiralia</taxon>
        <taxon>Lophotrochozoa</taxon>
        <taxon>Mollusca</taxon>
        <taxon>Bivalvia</taxon>
        <taxon>Autobranchia</taxon>
        <taxon>Heteroconchia</taxon>
        <taxon>Palaeoheterodonta</taxon>
        <taxon>Unionida</taxon>
        <taxon>Unionoidea</taxon>
        <taxon>Unionidae</taxon>
        <taxon>Unioninae</taxon>
        <taxon>Sinanodonta</taxon>
    </lineage>
</organism>
<dbReference type="Proteomes" id="UP001634394">
    <property type="component" value="Unassembled WGS sequence"/>
</dbReference>
<sequence length="131" mass="14714">MSHRHWDSYLDQLMKNGKIKRAALIDHAGSLLAATLDFILTEHEIAGILSSLGHQYSNLVTLKIAQEVFTCFQNIHNNDVLIGRAENALLVLHTCKEFVVVALADPESPGSCMYEVMTFAKWSNRKCKPCR</sequence>
<dbReference type="AlphaFoldDB" id="A0ABD3X8S0"/>
<evidence type="ECO:0008006" key="4">
    <source>
        <dbReference type="Google" id="ProtNLM"/>
    </source>
</evidence>
<name>A0ABD3X8S0_SINWO</name>
<dbReference type="InterPro" id="IPR036140">
    <property type="entry name" value="PFN_sf"/>
</dbReference>
<dbReference type="Gene3D" id="3.30.450.30">
    <property type="entry name" value="Dynein light chain 2a, cytoplasmic"/>
    <property type="match status" value="1"/>
</dbReference>